<protein>
    <submittedName>
        <fullName evidence="5">Transposase</fullName>
    </submittedName>
</protein>
<dbReference type="GO" id="GO:0004803">
    <property type="term" value="F:transposase activity"/>
    <property type="evidence" value="ECO:0007669"/>
    <property type="project" value="InterPro"/>
</dbReference>
<keyword evidence="3" id="KW-0815">Transposition</keyword>
<dbReference type="EMBL" id="HM454283">
    <property type="protein sequence ID" value="ADI87782.1"/>
    <property type="molecule type" value="Genomic_DNA"/>
</dbReference>
<dbReference type="InterPro" id="IPR005063">
    <property type="entry name" value="Transposase_27"/>
</dbReference>
<dbReference type="InterPro" id="IPR051354">
    <property type="entry name" value="Transposase_27_IS1"/>
</dbReference>
<dbReference type="PANTHER" id="PTHR33293">
    <property type="entry name" value="INSERTION ELEMENT IS1 1 PROTEIN INSB-RELATED"/>
    <property type="match status" value="1"/>
</dbReference>
<proteinExistence type="inferred from homology"/>
<organism evidence="5">
    <name type="scientific">uncultured Nitrospirae bacterium MY4-5C</name>
    <dbReference type="NCBI Taxonomy" id="798580"/>
    <lineage>
        <taxon>Bacteria</taxon>
        <taxon>Pseudomonadati</taxon>
        <taxon>Nitrospirota</taxon>
        <taxon>environmental samples</taxon>
    </lineage>
</organism>
<sequence length="131" mass="15785">MPFFTKKKQKIWIWKAVCRRSRKLVGWYIGDRSEGSLEKFYEQIMDWPIKTFYADKYAVYPAVLPYNDLVQSKAETNNVERNNSTQRHWLARFKRRSIVINRSINMMEASMRLFARFRVNGNINELLSILR</sequence>
<comment type="similarity">
    <text evidence="2">Belongs to the transposase 27 family.</text>
</comment>
<evidence type="ECO:0000256" key="3">
    <source>
        <dbReference type="ARBA" id="ARBA00022578"/>
    </source>
</evidence>
<reference evidence="5" key="1">
    <citation type="journal article" date="2011" name="Appl. Environ. Microbiol.">
        <title>Metagenomic analysis reveals unexpected subgenomic diversity of magnetotactic bacteria within the phylum Nitrospirae.</title>
        <authorList>
            <person name="Lin W."/>
            <person name="Jogler C."/>
            <person name="Schuler D."/>
            <person name="Pan Y."/>
        </authorList>
    </citation>
    <scope>NUCLEOTIDE SEQUENCE</scope>
</reference>
<evidence type="ECO:0000256" key="1">
    <source>
        <dbReference type="ARBA" id="ARBA00004091"/>
    </source>
</evidence>
<dbReference type="AlphaFoldDB" id="D9MP93"/>
<accession>D9MP93</accession>
<evidence type="ECO:0000256" key="4">
    <source>
        <dbReference type="ARBA" id="ARBA00023172"/>
    </source>
</evidence>
<gene>
    <name evidence="5" type="ORF">LW5_0240</name>
</gene>
<dbReference type="Pfam" id="PF03400">
    <property type="entry name" value="DDE_Tnp_IS1"/>
    <property type="match status" value="1"/>
</dbReference>
<name>D9MP93_9BACT</name>
<evidence type="ECO:0000313" key="5">
    <source>
        <dbReference type="EMBL" id="ADI87782.1"/>
    </source>
</evidence>
<comment type="function">
    <text evidence="1">Absolutely required for transposition of IS1.</text>
</comment>
<evidence type="ECO:0000256" key="2">
    <source>
        <dbReference type="ARBA" id="ARBA00008841"/>
    </source>
</evidence>
<dbReference type="PANTHER" id="PTHR33293:SF1">
    <property type="entry name" value="INSERTION ELEMENT IS1 1 PROTEIN INSB-RELATED"/>
    <property type="match status" value="1"/>
</dbReference>
<dbReference type="GO" id="GO:0003677">
    <property type="term" value="F:DNA binding"/>
    <property type="evidence" value="ECO:0007669"/>
    <property type="project" value="InterPro"/>
</dbReference>
<dbReference type="GO" id="GO:0006313">
    <property type="term" value="P:DNA transposition"/>
    <property type="evidence" value="ECO:0007669"/>
    <property type="project" value="InterPro"/>
</dbReference>
<keyword evidence="4" id="KW-0233">DNA recombination</keyword>